<feature type="region of interest" description="Disordered" evidence="5">
    <location>
        <begin position="295"/>
        <end position="335"/>
    </location>
</feature>
<dbReference type="PANTHER" id="PTHR31973:SF187">
    <property type="entry name" value="MUTATOR TRANSPOSASE MUDRA PROTEIN"/>
    <property type="match status" value="1"/>
</dbReference>
<dbReference type="AlphaFoldDB" id="A0AAV2GN60"/>
<dbReference type="Pfam" id="PF04434">
    <property type="entry name" value="SWIM"/>
    <property type="match status" value="1"/>
</dbReference>
<dbReference type="SMART" id="SM00575">
    <property type="entry name" value="ZnF_PMZ"/>
    <property type="match status" value="1"/>
</dbReference>
<name>A0AAV2GN60_9ROSI</name>
<organism evidence="8 9">
    <name type="scientific">Linum trigynum</name>
    <dbReference type="NCBI Taxonomy" id="586398"/>
    <lineage>
        <taxon>Eukaryota</taxon>
        <taxon>Viridiplantae</taxon>
        <taxon>Streptophyta</taxon>
        <taxon>Embryophyta</taxon>
        <taxon>Tracheophyta</taxon>
        <taxon>Spermatophyta</taxon>
        <taxon>Magnoliopsida</taxon>
        <taxon>eudicotyledons</taxon>
        <taxon>Gunneridae</taxon>
        <taxon>Pentapetalae</taxon>
        <taxon>rosids</taxon>
        <taxon>fabids</taxon>
        <taxon>Malpighiales</taxon>
        <taxon>Linaceae</taxon>
        <taxon>Linum</taxon>
    </lineage>
</organism>
<feature type="compositionally biased region" description="Basic and acidic residues" evidence="5">
    <location>
        <begin position="318"/>
        <end position="327"/>
    </location>
</feature>
<dbReference type="Pfam" id="PF10551">
    <property type="entry name" value="MULE"/>
    <property type="match status" value="1"/>
</dbReference>
<dbReference type="PANTHER" id="PTHR31973">
    <property type="entry name" value="POLYPROTEIN, PUTATIVE-RELATED"/>
    <property type="match status" value="1"/>
</dbReference>
<dbReference type="Gene3D" id="4.10.60.10">
    <property type="entry name" value="Zinc finger, CCHC-type"/>
    <property type="match status" value="1"/>
</dbReference>
<dbReference type="InterPro" id="IPR001878">
    <property type="entry name" value="Znf_CCHC"/>
</dbReference>
<dbReference type="PROSITE" id="PS50158">
    <property type="entry name" value="ZF_CCHC"/>
    <property type="match status" value="1"/>
</dbReference>
<evidence type="ECO:0000313" key="9">
    <source>
        <dbReference type="Proteomes" id="UP001497516"/>
    </source>
</evidence>
<proteinExistence type="predicted"/>
<dbReference type="InterPro" id="IPR006564">
    <property type="entry name" value="Znf_PMZ"/>
</dbReference>
<keyword evidence="2 4" id="KW-0863">Zinc-finger</keyword>
<dbReference type="InterPro" id="IPR018289">
    <property type="entry name" value="MULE_transposase_dom"/>
</dbReference>
<evidence type="ECO:0000259" key="7">
    <source>
        <dbReference type="PROSITE" id="PS50966"/>
    </source>
</evidence>
<dbReference type="EMBL" id="OZ034822">
    <property type="protein sequence ID" value="CAL1411143.1"/>
    <property type="molecule type" value="Genomic_DNA"/>
</dbReference>
<dbReference type="GO" id="GO:0008270">
    <property type="term" value="F:zinc ion binding"/>
    <property type="evidence" value="ECO:0007669"/>
    <property type="project" value="UniProtKB-KW"/>
</dbReference>
<feature type="region of interest" description="Disordered" evidence="5">
    <location>
        <begin position="461"/>
        <end position="486"/>
    </location>
</feature>
<protein>
    <recommendedName>
        <fullName evidence="10">SWIM-type domain-containing protein</fullName>
    </recommendedName>
</protein>
<gene>
    <name evidence="8" type="ORF">LTRI10_LOCUS50517</name>
</gene>
<evidence type="ECO:0000256" key="2">
    <source>
        <dbReference type="ARBA" id="ARBA00022771"/>
    </source>
</evidence>
<feature type="domain" description="SWIM-type" evidence="7">
    <location>
        <begin position="226"/>
        <end position="258"/>
    </location>
</feature>
<feature type="region of interest" description="Disordered" evidence="5">
    <location>
        <begin position="371"/>
        <end position="393"/>
    </location>
</feature>
<dbReference type="Proteomes" id="UP001497516">
    <property type="component" value="Chromosome 9"/>
</dbReference>
<evidence type="ECO:0000256" key="1">
    <source>
        <dbReference type="ARBA" id="ARBA00022723"/>
    </source>
</evidence>
<reference evidence="8 9" key="1">
    <citation type="submission" date="2024-04" db="EMBL/GenBank/DDBJ databases">
        <authorList>
            <person name="Fracassetti M."/>
        </authorList>
    </citation>
    <scope>NUCLEOTIDE SEQUENCE [LARGE SCALE GENOMIC DNA]</scope>
</reference>
<dbReference type="PROSITE" id="PS50966">
    <property type="entry name" value="ZF_SWIM"/>
    <property type="match status" value="1"/>
</dbReference>
<keyword evidence="3" id="KW-0862">Zinc</keyword>
<evidence type="ECO:0000313" key="8">
    <source>
        <dbReference type="EMBL" id="CAL1411143.1"/>
    </source>
</evidence>
<dbReference type="GO" id="GO:0003676">
    <property type="term" value="F:nucleic acid binding"/>
    <property type="evidence" value="ECO:0007669"/>
    <property type="project" value="InterPro"/>
</dbReference>
<keyword evidence="9" id="KW-1185">Reference proteome</keyword>
<sequence length="486" mass="54816">MFPICWAVVEGENTNSWCWFVQALAEDLTLVDGRGWTIISDQQKGLVEAIHTILPDAEHRKCARHVYANWKAKNKTDRVRKLFWFAVYACNEVHWNRATAELEAIEKSGDGSTPYTDFMAAEPRRFCHAFLRCYSKCDSVESNVCETWNGCIVKYRGLRIVDMLEGIRQYMMDRVVLKSEMFAKCTDTLPPRIRKRVEREKEEARLCVAKQTLNARCEVKKGGEGFIVDVTECTCSCGYWQLSGIPCCHAVSAISHLRREVDDYVNSYYHVYMASFAYNYGIPCLDGRQAWPASEGIPVHPPKTRSMPGRPKKKRRRSANEVEETRAQRNGVGEEVTRRGNLIHCSKCGGEGHNARSCKARPVAEVVVERREQGNIQSGPPAAQESGQNTRRKRAIHCSKCQSSTHNARTYPLNRGNGVQDVILNVADRRTIERELRIATSGVGVYVNERTGNQYVRLNGAAGRPVRGPQPTVVDLHGSQPPPSQP</sequence>
<evidence type="ECO:0008006" key="10">
    <source>
        <dbReference type="Google" id="ProtNLM"/>
    </source>
</evidence>
<feature type="domain" description="CCHC-type" evidence="6">
    <location>
        <begin position="345"/>
        <end position="359"/>
    </location>
</feature>
<dbReference type="InterPro" id="IPR007527">
    <property type="entry name" value="Znf_SWIM"/>
</dbReference>
<evidence type="ECO:0000256" key="3">
    <source>
        <dbReference type="ARBA" id="ARBA00022833"/>
    </source>
</evidence>
<evidence type="ECO:0000256" key="5">
    <source>
        <dbReference type="SAM" id="MobiDB-lite"/>
    </source>
</evidence>
<keyword evidence="1" id="KW-0479">Metal-binding</keyword>
<evidence type="ECO:0000256" key="4">
    <source>
        <dbReference type="PROSITE-ProRule" id="PRU00047"/>
    </source>
</evidence>
<accession>A0AAV2GN60</accession>
<evidence type="ECO:0000259" key="6">
    <source>
        <dbReference type="PROSITE" id="PS50158"/>
    </source>
</evidence>